<proteinExistence type="predicted"/>
<keyword evidence="1" id="KW-1185">Reference proteome</keyword>
<dbReference type="RefSeq" id="XP_025714698.1">
    <property type="nucleotide sequence ID" value="XM_025858913.1"/>
</dbReference>
<dbReference type="AlphaFoldDB" id="A0A3Q7N164"/>
<dbReference type="Proteomes" id="UP000286641">
    <property type="component" value="Unplaced"/>
</dbReference>
<name>A0A3Q7N164_CALUR</name>
<dbReference type="CTD" id="286451"/>
<gene>
    <name evidence="2" type="primary">LOC112813699</name>
</gene>
<protein>
    <submittedName>
        <fullName evidence="2">Uncharacterized protein LOC112813699 isoform X2</fullName>
    </submittedName>
</protein>
<reference evidence="2" key="2">
    <citation type="submission" date="2025-08" db="UniProtKB">
        <authorList>
            <consortium name="RefSeq"/>
        </authorList>
    </citation>
    <scope>IDENTIFICATION</scope>
    <source>
        <tissue evidence="2">Blood</tissue>
    </source>
</reference>
<organism evidence="1 2">
    <name type="scientific">Callorhinus ursinus</name>
    <name type="common">Northern fur seal</name>
    <dbReference type="NCBI Taxonomy" id="34884"/>
    <lineage>
        <taxon>Eukaryota</taxon>
        <taxon>Metazoa</taxon>
        <taxon>Chordata</taxon>
        <taxon>Craniata</taxon>
        <taxon>Vertebrata</taxon>
        <taxon>Euteleostomi</taxon>
        <taxon>Mammalia</taxon>
        <taxon>Eutheria</taxon>
        <taxon>Laurasiatheria</taxon>
        <taxon>Carnivora</taxon>
        <taxon>Caniformia</taxon>
        <taxon>Pinnipedia</taxon>
        <taxon>Otariidae</taxon>
        <taxon>Callorhinus</taxon>
    </lineage>
</organism>
<sequence length="105" mass="11969">MGPFDPLCDTCIASPSSGSNCDLRNIWQKDGHSYPERKAILPNSQVSTVPRFFFSFTWVPWHGLVILALNKTPYHRQCQFLVLPIAAEAEEHRRTLGMSNLLQHM</sequence>
<evidence type="ECO:0000313" key="1">
    <source>
        <dbReference type="Proteomes" id="UP000286641"/>
    </source>
</evidence>
<dbReference type="InParanoid" id="A0A3Q7N164"/>
<reference key="1">
    <citation type="submission" date="2019-01" db="UniProtKB">
        <authorList>
            <consortium name="RefSeq"/>
        </authorList>
    </citation>
    <scope>IDENTIFICATION</scope>
</reference>
<evidence type="ECO:0000313" key="2">
    <source>
        <dbReference type="RefSeq" id="XP_025714698.1"/>
    </source>
</evidence>
<accession>A0A3Q7N164</accession>